<organism evidence="3 4">
    <name type="scientific">Pongo abelii</name>
    <name type="common">Sumatran orangutan</name>
    <name type="synonym">Pongo pygmaeus abelii</name>
    <dbReference type="NCBI Taxonomy" id="9601"/>
    <lineage>
        <taxon>Eukaryota</taxon>
        <taxon>Metazoa</taxon>
        <taxon>Chordata</taxon>
        <taxon>Craniata</taxon>
        <taxon>Vertebrata</taxon>
        <taxon>Euteleostomi</taxon>
        <taxon>Mammalia</taxon>
        <taxon>Eutheria</taxon>
        <taxon>Euarchontoglires</taxon>
        <taxon>Primates</taxon>
        <taxon>Haplorrhini</taxon>
        <taxon>Catarrhini</taxon>
        <taxon>Hominidae</taxon>
        <taxon>Pongo</taxon>
    </lineage>
</organism>
<protein>
    <recommendedName>
        <fullName evidence="2">14-3-3 domain-containing protein</fullName>
    </recommendedName>
</protein>
<dbReference type="InterPro" id="IPR036815">
    <property type="entry name" value="14-3-3_dom_sf"/>
</dbReference>
<dbReference type="GeneTree" id="ENSGT01140000282547"/>
<dbReference type="Proteomes" id="UP000001595">
    <property type="component" value="Unplaced"/>
</dbReference>
<evidence type="ECO:0000259" key="2">
    <source>
        <dbReference type="SMART" id="SM00101"/>
    </source>
</evidence>
<reference evidence="3" key="2">
    <citation type="submission" date="2025-09" db="UniProtKB">
        <authorList>
            <consortium name="Ensembl"/>
        </authorList>
    </citation>
    <scope>IDENTIFICATION</scope>
</reference>
<accession>A0A8I5TWY2</accession>
<proteinExistence type="inferred from homology"/>
<dbReference type="InterPro" id="IPR000308">
    <property type="entry name" value="14-3-3"/>
</dbReference>
<dbReference type="Pfam" id="PF00244">
    <property type="entry name" value="14-3-3"/>
    <property type="match status" value="1"/>
</dbReference>
<feature type="domain" description="14-3-3" evidence="2">
    <location>
        <begin position="1"/>
        <end position="116"/>
    </location>
</feature>
<dbReference type="SUPFAM" id="SSF48445">
    <property type="entry name" value="14-3-3 protein"/>
    <property type="match status" value="1"/>
</dbReference>
<name>A0A8I5TWY2_PONAB</name>
<evidence type="ECO:0000313" key="4">
    <source>
        <dbReference type="Proteomes" id="UP000001595"/>
    </source>
</evidence>
<evidence type="ECO:0000256" key="1">
    <source>
        <dbReference type="ARBA" id="ARBA00006141"/>
    </source>
</evidence>
<dbReference type="PANTHER" id="PTHR18860">
    <property type="entry name" value="14-3-3 PROTEIN"/>
    <property type="match status" value="1"/>
</dbReference>
<sequence>MVEPMKKLAGMDVELTAEERNFLSVTYENVIGATRASWRIMSSLEQKEGNKGGEDKRKMIGKYRQMVETELKLICGDVLDALDKHLIPAATTGKGTTTGIWQNLPQEMTGRRQQRTAWWLTKLLVILQ</sequence>
<dbReference type="SMART" id="SM00101">
    <property type="entry name" value="14_3_3"/>
    <property type="match status" value="1"/>
</dbReference>
<dbReference type="Ensembl" id="ENSPPYT00000036159.1">
    <property type="protein sequence ID" value="ENSPPYP00000043057.1"/>
    <property type="gene ID" value="ENSPPYG00000036364.1"/>
</dbReference>
<comment type="similarity">
    <text evidence="1">Belongs to the 14-3-3 family.</text>
</comment>
<dbReference type="PRINTS" id="PR00305">
    <property type="entry name" value="1433ZETA"/>
</dbReference>
<dbReference type="InterPro" id="IPR023410">
    <property type="entry name" value="14-3-3_domain"/>
</dbReference>
<dbReference type="Gene3D" id="1.20.190.20">
    <property type="entry name" value="14-3-3 domain"/>
    <property type="match status" value="1"/>
</dbReference>
<evidence type="ECO:0000313" key="3">
    <source>
        <dbReference type="Ensembl" id="ENSPPYP00000043057.1"/>
    </source>
</evidence>
<keyword evidence="4" id="KW-1185">Reference proteome</keyword>
<dbReference type="AlphaFoldDB" id="A0A8I5TWY2"/>
<reference evidence="3" key="1">
    <citation type="submission" date="2025-08" db="UniProtKB">
        <authorList>
            <consortium name="Ensembl"/>
        </authorList>
    </citation>
    <scope>IDENTIFICATION</scope>
</reference>